<dbReference type="CDD" id="cd06464">
    <property type="entry name" value="ACD_sHsps-like"/>
    <property type="match status" value="1"/>
</dbReference>
<dbReference type="PROSITE" id="PS01031">
    <property type="entry name" value="SHSP"/>
    <property type="match status" value="1"/>
</dbReference>
<evidence type="ECO:0000256" key="3">
    <source>
        <dbReference type="SAM" id="MobiDB-lite"/>
    </source>
</evidence>
<feature type="domain" description="SHSP" evidence="4">
    <location>
        <begin position="65"/>
        <end position="178"/>
    </location>
</feature>
<dbReference type="InterPro" id="IPR002068">
    <property type="entry name" value="A-crystallin/Hsp20_dom"/>
</dbReference>
<evidence type="ECO:0000256" key="1">
    <source>
        <dbReference type="PROSITE-ProRule" id="PRU00285"/>
    </source>
</evidence>
<sequence>MADSGTKLAVKTESLAERASPSTEWRPMETLRRDIDHFIDDLGKSLRRVAFGLSGGDGALLLGNGSLWPMTPAADIVSKPDRYEITSDVPGMDEKNIEVKVSDGMLTIRGEKKHETEEKHEGYYLSERRFGAFQRSFPVPSGADADKIEATLKNGVLTIIVPKAAEAKAEKTIAVQAA</sequence>
<evidence type="ECO:0000313" key="6">
    <source>
        <dbReference type="Proteomes" id="UP001224644"/>
    </source>
</evidence>
<dbReference type="SUPFAM" id="SSF49764">
    <property type="entry name" value="HSP20-like chaperones"/>
    <property type="match status" value="1"/>
</dbReference>
<dbReference type="InterPro" id="IPR031107">
    <property type="entry name" value="Small_HSP"/>
</dbReference>
<evidence type="ECO:0000259" key="4">
    <source>
        <dbReference type="PROSITE" id="PS01031"/>
    </source>
</evidence>
<feature type="region of interest" description="Disordered" evidence="3">
    <location>
        <begin position="1"/>
        <end position="24"/>
    </location>
</feature>
<accession>A0ABT8BIJ7</accession>
<protein>
    <submittedName>
        <fullName evidence="5">Hsp20/alpha crystallin family protein</fullName>
    </submittedName>
</protein>
<comment type="caution">
    <text evidence="5">The sequence shown here is derived from an EMBL/GenBank/DDBJ whole genome shotgun (WGS) entry which is preliminary data.</text>
</comment>
<dbReference type="EMBL" id="JAUFPX010000006">
    <property type="protein sequence ID" value="MDN3591075.1"/>
    <property type="molecule type" value="Genomic_DNA"/>
</dbReference>
<proteinExistence type="inferred from homology"/>
<reference evidence="6" key="1">
    <citation type="journal article" date="2019" name="Int. J. Syst. Evol. Microbiol.">
        <title>The Global Catalogue of Microorganisms (GCM) 10K type strain sequencing project: providing services to taxonomists for standard genome sequencing and annotation.</title>
        <authorList>
            <consortium name="The Broad Institute Genomics Platform"/>
            <consortium name="The Broad Institute Genome Sequencing Center for Infectious Disease"/>
            <person name="Wu L."/>
            <person name="Ma J."/>
        </authorList>
    </citation>
    <scope>NUCLEOTIDE SEQUENCE [LARGE SCALE GENOMIC DNA]</scope>
    <source>
        <strain evidence="6">CECT 7069</strain>
    </source>
</reference>
<dbReference type="Proteomes" id="UP001224644">
    <property type="component" value="Unassembled WGS sequence"/>
</dbReference>
<name>A0ABT8BIJ7_9HYPH</name>
<organism evidence="5 6">
    <name type="scientific">Methylobacterium adhaesivum</name>
    <dbReference type="NCBI Taxonomy" id="333297"/>
    <lineage>
        <taxon>Bacteria</taxon>
        <taxon>Pseudomonadati</taxon>
        <taxon>Pseudomonadota</taxon>
        <taxon>Alphaproteobacteria</taxon>
        <taxon>Hyphomicrobiales</taxon>
        <taxon>Methylobacteriaceae</taxon>
        <taxon>Methylobacterium</taxon>
    </lineage>
</organism>
<comment type="similarity">
    <text evidence="1 2">Belongs to the small heat shock protein (HSP20) family.</text>
</comment>
<dbReference type="Gene3D" id="2.60.40.790">
    <property type="match status" value="1"/>
</dbReference>
<evidence type="ECO:0000256" key="2">
    <source>
        <dbReference type="RuleBase" id="RU003616"/>
    </source>
</evidence>
<gene>
    <name evidence="5" type="ORF">QWZ12_10670</name>
</gene>
<dbReference type="PANTHER" id="PTHR11527">
    <property type="entry name" value="HEAT-SHOCK PROTEIN 20 FAMILY MEMBER"/>
    <property type="match status" value="1"/>
</dbReference>
<keyword evidence="6" id="KW-1185">Reference proteome</keyword>
<dbReference type="Pfam" id="PF00011">
    <property type="entry name" value="HSP20"/>
    <property type="match status" value="1"/>
</dbReference>
<evidence type="ECO:0000313" key="5">
    <source>
        <dbReference type="EMBL" id="MDN3591075.1"/>
    </source>
</evidence>
<dbReference type="RefSeq" id="WP_238222180.1">
    <property type="nucleotide sequence ID" value="NZ_BPQD01000003.1"/>
</dbReference>
<dbReference type="InterPro" id="IPR008978">
    <property type="entry name" value="HSP20-like_chaperone"/>
</dbReference>